<evidence type="ECO:0000259" key="10">
    <source>
        <dbReference type="Pfam" id="PF12706"/>
    </source>
</evidence>
<feature type="domain" description="DNA repair metallo-beta-lactamase" evidence="9">
    <location>
        <begin position="739"/>
        <end position="811"/>
    </location>
</feature>
<keyword evidence="3" id="KW-0227">DNA damage</keyword>
<organism evidence="11 12">
    <name type="scientific">Elysia marginata</name>
    <dbReference type="NCBI Taxonomy" id="1093978"/>
    <lineage>
        <taxon>Eukaryota</taxon>
        <taxon>Metazoa</taxon>
        <taxon>Spiralia</taxon>
        <taxon>Lophotrochozoa</taxon>
        <taxon>Mollusca</taxon>
        <taxon>Gastropoda</taxon>
        <taxon>Heterobranchia</taxon>
        <taxon>Euthyneura</taxon>
        <taxon>Panpulmonata</taxon>
        <taxon>Sacoglossa</taxon>
        <taxon>Placobranchoidea</taxon>
        <taxon>Plakobranchidae</taxon>
        <taxon>Elysia</taxon>
    </lineage>
</organism>
<evidence type="ECO:0000256" key="3">
    <source>
        <dbReference type="ARBA" id="ARBA00022763"/>
    </source>
</evidence>
<keyword evidence="4" id="KW-0234">DNA repair</keyword>
<evidence type="ECO:0000256" key="4">
    <source>
        <dbReference type="ARBA" id="ARBA00023204"/>
    </source>
</evidence>
<name>A0AAV4IR64_9GAST</name>
<feature type="region of interest" description="Disordered" evidence="8">
    <location>
        <begin position="479"/>
        <end position="518"/>
    </location>
</feature>
<evidence type="ECO:0000313" key="11">
    <source>
        <dbReference type="EMBL" id="GFS11471.1"/>
    </source>
</evidence>
<feature type="compositionally biased region" description="Polar residues" evidence="8">
    <location>
        <begin position="494"/>
        <end position="516"/>
    </location>
</feature>
<dbReference type="EMBL" id="BMAT01013377">
    <property type="protein sequence ID" value="GFS11471.1"/>
    <property type="molecule type" value="Genomic_DNA"/>
</dbReference>
<feature type="domain" description="Metallo-beta-lactamase" evidence="10">
    <location>
        <begin position="547"/>
        <end position="647"/>
    </location>
</feature>
<dbReference type="CDD" id="cd16273">
    <property type="entry name" value="SNM1A-1C-like_MBL-fold"/>
    <property type="match status" value="1"/>
</dbReference>
<keyword evidence="5" id="KW-0539">Nucleus</keyword>
<dbReference type="InterPro" id="IPR011084">
    <property type="entry name" value="DRMBL"/>
</dbReference>
<gene>
    <name evidence="11" type="ORF">ElyMa_006672800</name>
</gene>
<dbReference type="GO" id="GO:0003684">
    <property type="term" value="F:damaged DNA binding"/>
    <property type="evidence" value="ECO:0007669"/>
    <property type="project" value="TreeGrafter"/>
</dbReference>
<dbReference type="Proteomes" id="UP000762676">
    <property type="component" value="Unassembled WGS sequence"/>
</dbReference>
<dbReference type="PANTHER" id="PTHR23240">
    <property type="entry name" value="DNA CROSS-LINK REPAIR PROTEIN PSO2/SNM1-RELATED"/>
    <property type="match status" value="1"/>
</dbReference>
<evidence type="ECO:0000256" key="1">
    <source>
        <dbReference type="ARBA" id="ARBA00004123"/>
    </source>
</evidence>
<dbReference type="Gene3D" id="3.40.50.12650">
    <property type="match status" value="1"/>
</dbReference>
<comment type="subcellular location">
    <subcellularLocation>
        <location evidence="1">Nucleus</location>
    </subcellularLocation>
</comment>
<feature type="compositionally biased region" description="Polar residues" evidence="8">
    <location>
        <begin position="31"/>
        <end position="45"/>
    </location>
</feature>
<dbReference type="SUPFAM" id="SSF56281">
    <property type="entry name" value="Metallo-hydrolase/oxidoreductase"/>
    <property type="match status" value="1"/>
</dbReference>
<feature type="compositionally biased region" description="Polar residues" evidence="8">
    <location>
        <begin position="140"/>
        <end position="150"/>
    </location>
</feature>
<dbReference type="GO" id="GO:0006303">
    <property type="term" value="P:double-strand break repair via nonhomologous end joining"/>
    <property type="evidence" value="ECO:0007669"/>
    <property type="project" value="TreeGrafter"/>
</dbReference>
<evidence type="ECO:0000313" key="12">
    <source>
        <dbReference type="Proteomes" id="UP000762676"/>
    </source>
</evidence>
<dbReference type="FunFam" id="3.60.15.10:FF:000010">
    <property type="entry name" value="DNA cross-link repair 1A"/>
    <property type="match status" value="1"/>
</dbReference>
<dbReference type="PANTHER" id="PTHR23240:SF6">
    <property type="entry name" value="DNA CROSS-LINK REPAIR 1A PROTEIN"/>
    <property type="match status" value="1"/>
</dbReference>
<keyword evidence="12" id="KW-1185">Reference proteome</keyword>
<feature type="compositionally biased region" description="Polar residues" evidence="8">
    <location>
        <begin position="122"/>
        <end position="132"/>
    </location>
</feature>
<evidence type="ECO:0000256" key="6">
    <source>
        <dbReference type="ARBA" id="ARBA00069609"/>
    </source>
</evidence>
<dbReference type="GO" id="GO:0036297">
    <property type="term" value="P:interstrand cross-link repair"/>
    <property type="evidence" value="ECO:0007669"/>
    <property type="project" value="TreeGrafter"/>
</dbReference>
<dbReference type="AlphaFoldDB" id="A0AAV4IR64"/>
<dbReference type="GO" id="GO:0005634">
    <property type="term" value="C:nucleus"/>
    <property type="evidence" value="ECO:0007669"/>
    <property type="project" value="UniProtKB-SubCell"/>
</dbReference>
<accession>A0AAV4IR64</accession>
<evidence type="ECO:0000259" key="9">
    <source>
        <dbReference type="Pfam" id="PF07522"/>
    </source>
</evidence>
<dbReference type="Pfam" id="PF07522">
    <property type="entry name" value="DRMBL"/>
    <property type="match status" value="1"/>
</dbReference>
<reference evidence="11 12" key="1">
    <citation type="journal article" date="2021" name="Elife">
        <title>Chloroplast acquisition without the gene transfer in kleptoplastic sea slugs, Plakobranchus ocellatus.</title>
        <authorList>
            <person name="Maeda T."/>
            <person name="Takahashi S."/>
            <person name="Yoshida T."/>
            <person name="Shimamura S."/>
            <person name="Takaki Y."/>
            <person name="Nagai Y."/>
            <person name="Toyoda A."/>
            <person name="Suzuki Y."/>
            <person name="Arimoto A."/>
            <person name="Ishii H."/>
            <person name="Satoh N."/>
            <person name="Nishiyama T."/>
            <person name="Hasebe M."/>
            <person name="Maruyama T."/>
            <person name="Minagawa J."/>
            <person name="Obokata J."/>
            <person name="Shigenobu S."/>
        </authorList>
    </citation>
    <scope>NUCLEOTIDE SEQUENCE [LARGE SCALE GENOMIC DNA]</scope>
</reference>
<proteinExistence type="inferred from homology"/>
<dbReference type="InterPro" id="IPR036866">
    <property type="entry name" value="RibonucZ/Hydroxyglut_hydro"/>
</dbReference>
<evidence type="ECO:0000256" key="7">
    <source>
        <dbReference type="ARBA" id="ARBA00078423"/>
    </source>
</evidence>
<comment type="caution">
    <text evidence="11">The sequence shown here is derived from an EMBL/GenBank/DDBJ whole genome shotgun (WGS) entry which is preliminary data.</text>
</comment>
<feature type="compositionally biased region" description="Basic residues" evidence="8">
    <location>
        <begin position="20"/>
        <end position="30"/>
    </location>
</feature>
<dbReference type="Pfam" id="PF12706">
    <property type="entry name" value="Lactamase_B_2"/>
    <property type="match status" value="1"/>
</dbReference>
<dbReference type="FunFam" id="3.40.50.12650:FF:000001">
    <property type="entry name" value="DNA cross-link repair 1A"/>
    <property type="match status" value="1"/>
</dbReference>
<sequence length="851" mass="94550">MASPDDSLEYDIWDYKPALKKQGKSMHRMRSSASKSTCLNTSQSKAAKHPKSTVKTIDNIQHRETLLSECESQNDNKVHEGSSDNPKQVQVIDVDLEPEEASSSHSELALSKSSSSYPNKPILQSSSQTSSAPKDLRSALPSQTNASLSKNVGKKRCSDNLTVSKNKSPLSKSRRTSSRSRSGSDEKKCMPSIATYFSPKKSNSKTMGMSYLAEDIIDLSDEDFEKLDKDITKVDQETAYDGACHSKKQPEQIDNVGLNPQNTHQTPLVNVDIIVDDEEEQSSFELENRSGIPLGKVMNNSESLNSECHSSITGKQHENASGYGLMSENYALTLTCATSSNGTDEETKKYVASDSLLTKESGSDTDDLFSENEEDIQSKVSLEVEKSSGNSTSKSSLSPCKVACDDKSVNNPSENGGGFLPEADVTETDVRQRGEPTISIVKPTSDRVPLLSSTTWPTMTSCATKQTTLFSFIKAKPKMETPSNQEPLRPKFTKSISGSSAWKSQDSEGTTDSNTFRDTKKKQCPFYKKIPGTPITVDAFRYGIIPGCEAYILTHFHYDHYGGLTKKFSQPIFCSQVTGNLVESRIGVHNKWINRLPLWKPCKVANATLTLMEANHCPGAVIILFELKDGRKFLHTGDFRANPDMEKYSALQGIKISELYLDTTYCNPSYAFPDQTKVVHFVVDLVLNYISNHPSTLIVCGAYTIGKERIFQAIAKAIDSKICVMNDKKKVLDCLEDPDLKSRVTLDWSAGCVHVLPMGKLNQQHLKEHHSRHHQFENILAFQPTGWTHSDKQISLAELKPKWSKDKITLYVRCRASVTRQGLENGQHSTDHFNFSGSDQFNSNRRILARR</sequence>
<dbReference type="Gene3D" id="3.60.15.10">
    <property type="entry name" value="Ribonuclease Z/Hydroxyacylglutathione hydrolase-like"/>
    <property type="match status" value="1"/>
</dbReference>
<evidence type="ECO:0000256" key="2">
    <source>
        <dbReference type="ARBA" id="ARBA00010304"/>
    </source>
</evidence>
<dbReference type="InterPro" id="IPR001279">
    <property type="entry name" value="Metallo-B-lactamas"/>
</dbReference>
<dbReference type="GO" id="GO:0035312">
    <property type="term" value="F:5'-3' DNA exonuclease activity"/>
    <property type="evidence" value="ECO:0007669"/>
    <property type="project" value="TreeGrafter"/>
</dbReference>
<comment type="similarity">
    <text evidence="2">Belongs to the DNA repair metallo-beta-lactamase (DRMBL) family.</text>
</comment>
<feature type="region of interest" description="Disordered" evidence="8">
    <location>
        <begin position="20"/>
        <end position="191"/>
    </location>
</feature>
<feature type="compositionally biased region" description="Low complexity" evidence="8">
    <location>
        <begin position="101"/>
        <end position="116"/>
    </location>
</feature>
<evidence type="ECO:0000256" key="8">
    <source>
        <dbReference type="SAM" id="MobiDB-lite"/>
    </source>
</evidence>
<evidence type="ECO:0000256" key="5">
    <source>
        <dbReference type="ARBA" id="ARBA00023242"/>
    </source>
</evidence>
<protein>
    <recommendedName>
        <fullName evidence="6">DNA cross-link repair 1A protein</fullName>
    </recommendedName>
    <alternativeName>
        <fullName evidence="7">SNM1 homolog A</fullName>
    </alternativeName>
</protein>